<protein>
    <submittedName>
        <fullName evidence="2">Low temperature requirement protein LtrA</fullName>
    </submittedName>
</protein>
<feature type="transmembrane region" description="Helical" evidence="1">
    <location>
        <begin position="293"/>
        <end position="313"/>
    </location>
</feature>
<dbReference type="InterPro" id="IPR010640">
    <property type="entry name" value="Low_temperature_requirement_A"/>
</dbReference>
<keyword evidence="1" id="KW-0812">Transmembrane</keyword>
<gene>
    <name evidence="2" type="ORF">JOC28_001409</name>
</gene>
<keyword evidence="3" id="KW-1185">Reference proteome</keyword>
<keyword evidence="1" id="KW-0472">Membrane</keyword>
<feature type="transmembrane region" description="Helical" evidence="1">
    <location>
        <begin position="267"/>
        <end position="287"/>
    </location>
</feature>
<evidence type="ECO:0000256" key="1">
    <source>
        <dbReference type="SAM" id="Phobius"/>
    </source>
</evidence>
<feature type="transmembrane region" description="Helical" evidence="1">
    <location>
        <begin position="203"/>
        <end position="222"/>
    </location>
</feature>
<dbReference type="RefSeq" id="WP_205009980.1">
    <property type="nucleotide sequence ID" value="NZ_JAFBEH010000028.1"/>
</dbReference>
<comment type="caution">
    <text evidence="2">The sequence shown here is derived from an EMBL/GenBank/DDBJ whole genome shotgun (WGS) entry which is preliminary data.</text>
</comment>
<dbReference type="EMBL" id="JAFBEH010000028">
    <property type="protein sequence ID" value="MBM7643108.1"/>
    <property type="molecule type" value="Genomic_DNA"/>
</dbReference>
<evidence type="ECO:0000313" key="3">
    <source>
        <dbReference type="Proteomes" id="UP000697472"/>
    </source>
</evidence>
<dbReference type="Proteomes" id="UP000697472">
    <property type="component" value="Unassembled WGS sequence"/>
</dbReference>
<feature type="transmembrane region" description="Helical" evidence="1">
    <location>
        <begin position="77"/>
        <end position="95"/>
    </location>
</feature>
<accession>A0ABS2PST7</accession>
<feature type="transmembrane region" description="Helical" evidence="1">
    <location>
        <begin position="101"/>
        <end position="118"/>
    </location>
</feature>
<feature type="transmembrane region" description="Helical" evidence="1">
    <location>
        <begin position="228"/>
        <end position="247"/>
    </location>
</feature>
<name>A0ABS2PST7_9STRE</name>
<proteinExistence type="predicted"/>
<dbReference type="Pfam" id="PF06772">
    <property type="entry name" value="LtrA"/>
    <property type="match status" value="1"/>
</dbReference>
<dbReference type="PANTHER" id="PTHR36840:SF1">
    <property type="entry name" value="BLL5714 PROTEIN"/>
    <property type="match status" value="1"/>
</dbReference>
<feature type="transmembrane region" description="Helical" evidence="1">
    <location>
        <begin position="20"/>
        <end position="39"/>
    </location>
</feature>
<sequence length="339" mass="38660">MSSLIKHKKVELTELFYDLVYVYAISQTTALIHHIHHGIVAASSFFYFFIGLVILINSWMVQTVYTNRFGKNSIRNIVFMFIQMVFLLMSSKAISGDWSENFAHFILPFSGISFTLLIQYIMEYQASQESYKKDMIRPYFYILSIRGLSLAVSAFLPFYLGLTVAALGVVLTWLLPGLFTHSQKRIVQEEETGINFPHLAERLSLLVIITFGEMIIGIADYFSVESLSWASLLIFIIVTNLFMVYIAEIDHMLDENQPGATGNGMIYSHYPIFIGLSFVTVSLSFLGNHEANNYFAFSLFYLGAFLFTAGVLLHKPYNKESHRFPTALIFYQLSSISML</sequence>
<feature type="transmembrane region" description="Helical" evidence="1">
    <location>
        <begin position="45"/>
        <end position="65"/>
    </location>
</feature>
<keyword evidence="1" id="KW-1133">Transmembrane helix</keyword>
<organism evidence="2 3">
    <name type="scientific">Streptococcus loxodontisalivarius</name>
    <dbReference type="NCBI Taxonomy" id="1349415"/>
    <lineage>
        <taxon>Bacteria</taxon>
        <taxon>Bacillati</taxon>
        <taxon>Bacillota</taxon>
        <taxon>Bacilli</taxon>
        <taxon>Lactobacillales</taxon>
        <taxon>Streptococcaceae</taxon>
        <taxon>Streptococcus</taxon>
    </lineage>
</organism>
<reference evidence="2 3" key="1">
    <citation type="submission" date="2021-01" db="EMBL/GenBank/DDBJ databases">
        <title>Genomic Encyclopedia of Type Strains, Phase IV (KMG-IV): sequencing the most valuable type-strain genomes for metagenomic binning, comparative biology and taxonomic classification.</title>
        <authorList>
            <person name="Goeker M."/>
        </authorList>
    </citation>
    <scope>NUCLEOTIDE SEQUENCE [LARGE SCALE GENOMIC DNA]</scope>
    <source>
        <strain evidence="2 3">DSM 27382</strain>
    </source>
</reference>
<dbReference type="PANTHER" id="PTHR36840">
    <property type="entry name" value="BLL5714 PROTEIN"/>
    <property type="match status" value="1"/>
</dbReference>
<evidence type="ECO:0000313" key="2">
    <source>
        <dbReference type="EMBL" id="MBM7643108.1"/>
    </source>
</evidence>